<protein>
    <submittedName>
        <fullName evidence="2">Riboflavin biosynthesis protein</fullName>
    </submittedName>
</protein>
<evidence type="ECO:0000313" key="2">
    <source>
        <dbReference type="EMBL" id="MDG6894322.1"/>
    </source>
</evidence>
<evidence type="ECO:0000313" key="3">
    <source>
        <dbReference type="Proteomes" id="UP001155500"/>
    </source>
</evidence>
<sequence>MNKDEYIAKFSENDAVGWEAIDEILDEIYKGKEPRHYATTLKYMLGGEDPLDGVSIYDTNQQQFHRHIISYGMSELYYNPESVENEFSGWGFEFNMRVTPFSEDENSGDAKNEPIWVINLMQNLARYVFDSKNFFQAYHFIPTDGPIRFDTDTKLSAIIFVPDPIIDRINTPNGMVEMLCMFGITDDEYNWLLLEPTAQRVKELADIIAKDNPMFITDLTRKFSYV</sequence>
<proteinExistence type="predicted"/>
<dbReference type="Proteomes" id="UP001155500">
    <property type="component" value="Unassembled WGS sequence"/>
</dbReference>
<dbReference type="Pfam" id="PF05076">
    <property type="entry name" value="SUFU"/>
    <property type="match status" value="1"/>
</dbReference>
<dbReference type="EMBL" id="LWID01000001">
    <property type="protein sequence ID" value="MDG6894322.1"/>
    <property type="molecule type" value="Genomic_DNA"/>
</dbReference>
<feature type="domain" description="Suppressor of fused-like" evidence="1">
    <location>
        <begin position="47"/>
        <end position="222"/>
    </location>
</feature>
<comment type="caution">
    <text evidence="2">The sequence shown here is derived from an EMBL/GenBank/DDBJ whole genome shotgun (WGS) entry which is preliminary data.</text>
</comment>
<accession>A0A9X4P9Q6</accession>
<dbReference type="PANTHER" id="PTHR10928">
    <property type="entry name" value="SUPPRESSOR OF FUSED"/>
    <property type="match status" value="1"/>
</dbReference>
<dbReference type="InterPro" id="IPR007768">
    <property type="entry name" value="Suppressor_of_fused"/>
</dbReference>
<dbReference type="PANTHER" id="PTHR10928:SF2">
    <property type="entry name" value="SUPPRESSOR OF FUSED HOMOLOG"/>
    <property type="match status" value="1"/>
</dbReference>
<dbReference type="AlphaFoldDB" id="A0A9X4P9Q6"/>
<dbReference type="RefSeq" id="WP_279571808.1">
    <property type="nucleotide sequence ID" value="NZ_LWID01000001.1"/>
</dbReference>
<keyword evidence="3" id="KW-1185">Reference proteome</keyword>
<dbReference type="InterPro" id="IPR020941">
    <property type="entry name" value="SUFU-like_domain"/>
</dbReference>
<reference evidence="2" key="1">
    <citation type="submission" date="2016-03" db="EMBL/GenBank/DDBJ databases">
        <title>Co-evolution between Pasteurellaceae and their hosts.</title>
        <authorList>
            <person name="Hansen M.J."/>
            <person name="Bojesen A.M."/>
            <person name="Planet P."/>
        </authorList>
    </citation>
    <scope>NUCLEOTIDE SEQUENCE</scope>
    <source>
        <strain evidence="2">146/S8/89</strain>
    </source>
</reference>
<dbReference type="InterPro" id="IPR037181">
    <property type="entry name" value="SUFU_N"/>
</dbReference>
<evidence type="ECO:0000259" key="1">
    <source>
        <dbReference type="Pfam" id="PF05076"/>
    </source>
</evidence>
<dbReference type="SUPFAM" id="SSF103359">
    <property type="entry name" value="Suppressor of Fused, N-terminal domain"/>
    <property type="match status" value="1"/>
</dbReference>
<organism evidence="2 3">
    <name type="scientific">Volucribacter amazonae</name>
    <dbReference type="NCBI Taxonomy" id="256731"/>
    <lineage>
        <taxon>Bacteria</taxon>
        <taxon>Pseudomonadati</taxon>
        <taxon>Pseudomonadota</taxon>
        <taxon>Gammaproteobacteria</taxon>
        <taxon>Pasteurellales</taxon>
        <taxon>Pasteurellaceae</taxon>
        <taxon>Volucribacter</taxon>
    </lineage>
</organism>
<dbReference type="GO" id="GO:0005737">
    <property type="term" value="C:cytoplasm"/>
    <property type="evidence" value="ECO:0007669"/>
    <property type="project" value="TreeGrafter"/>
</dbReference>
<gene>
    <name evidence="2" type="ORF">A6A20_01435</name>
</gene>
<name>A0A9X4P9Q6_9PAST</name>